<dbReference type="InterPro" id="IPR013083">
    <property type="entry name" value="Znf_RING/FYVE/PHD"/>
</dbReference>
<dbReference type="PANTHER" id="PTHR12628">
    <property type="entry name" value="POLYCOMB-LIKE TRANSCRIPTION FACTOR"/>
    <property type="match status" value="1"/>
</dbReference>
<dbReference type="InterPro" id="IPR009057">
    <property type="entry name" value="Homeodomain-like_sf"/>
</dbReference>
<organism evidence="17 18">
    <name type="scientific">Brassica rapa subsp. trilocularis</name>
    <dbReference type="NCBI Taxonomy" id="1813537"/>
    <lineage>
        <taxon>Eukaryota</taxon>
        <taxon>Viridiplantae</taxon>
        <taxon>Streptophyta</taxon>
        <taxon>Embryophyta</taxon>
        <taxon>Tracheophyta</taxon>
        <taxon>Spermatophyta</taxon>
        <taxon>Magnoliopsida</taxon>
        <taxon>eudicotyledons</taxon>
        <taxon>Gunneridae</taxon>
        <taxon>Pentapetalae</taxon>
        <taxon>rosids</taxon>
        <taxon>malvids</taxon>
        <taxon>Brassicales</taxon>
        <taxon>Brassicaceae</taxon>
        <taxon>Brassiceae</taxon>
        <taxon>Brassica</taxon>
    </lineage>
</organism>
<feature type="region of interest" description="Disordered" evidence="14">
    <location>
        <begin position="782"/>
        <end position="802"/>
    </location>
</feature>
<evidence type="ECO:0000256" key="2">
    <source>
        <dbReference type="ARBA" id="ARBA00007427"/>
    </source>
</evidence>
<dbReference type="Gene3D" id="1.10.10.60">
    <property type="entry name" value="Homeodomain-like"/>
    <property type="match status" value="1"/>
</dbReference>
<feature type="compositionally biased region" description="Low complexity" evidence="14">
    <location>
        <begin position="348"/>
        <end position="365"/>
    </location>
</feature>
<feature type="region of interest" description="Disordered" evidence="14">
    <location>
        <begin position="742"/>
        <end position="765"/>
    </location>
</feature>
<evidence type="ECO:0000259" key="16">
    <source>
        <dbReference type="PROSITE" id="PS50071"/>
    </source>
</evidence>
<dbReference type="Pfam" id="PF00628">
    <property type="entry name" value="PHD"/>
    <property type="match status" value="1"/>
</dbReference>
<feature type="compositionally biased region" description="Basic residues" evidence="14">
    <location>
        <begin position="34"/>
        <end position="47"/>
    </location>
</feature>
<feature type="compositionally biased region" description="Basic and acidic residues" evidence="14">
    <location>
        <begin position="591"/>
        <end position="607"/>
    </location>
</feature>
<evidence type="ECO:0000256" key="3">
    <source>
        <dbReference type="ARBA" id="ARBA00022723"/>
    </source>
</evidence>
<evidence type="ECO:0000256" key="12">
    <source>
        <dbReference type="PROSITE-ProRule" id="PRU00146"/>
    </source>
</evidence>
<evidence type="ECO:0000256" key="14">
    <source>
        <dbReference type="SAM" id="MobiDB-lite"/>
    </source>
</evidence>
<feature type="domain" description="Homeobox" evidence="16">
    <location>
        <begin position="472"/>
        <end position="532"/>
    </location>
</feature>
<dbReference type="SMART" id="SM00389">
    <property type="entry name" value="HOX"/>
    <property type="match status" value="1"/>
</dbReference>
<reference evidence="17 18" key="1">
    <citation type="submission" date="2021-03" db="EMBL/GenBank/DDBJ databases">
        <authorList>
            <person name="King G.J."/>
            <person name="Bancroft I."/>
            <person name="Baten A."/>
            <person name="Bloomfield J."/>
            <person name="Borpatragohain P."/>
            <person name="He Z."/>
            <person name="Irish N."/>
            <person name="Irwin J."/>
            <person name="Liu K."/>
            <person name="Mauleon R.P."/>
            <person name="Moore J."/>
            <person name="Morris R."/>
            <person name="Ostergaard L."/>
            <person name="Wang B."/>
            <person name="Wells R."/>
        </authorList>
    </citation>
    <scope>NUCLEOTIDE SEQUENCE [LARGE SCALE GENOMIC DNA]</scope>
    <source>
        <strain evidence="17">R-o-18</strain>
        <tissue evidence="17">Leaf</tissue>
    </source>
</reference>
<feature type="region of interest" description="Disordered" evidence="14">
    <location>
        <begin position="309"/>
        <end position="393"/>
    </location>
</feature>
<dbReference type="SUPFAM" id="SSF57903">
    <property type="entry name" value="FYVE/PHD zinc finger"/>
    <property type="match status" value="1"/>
</dbReference>
<keyword evidence="18" id="KW-1185">Reference proteome</keyword>
<comment type="subcellular location">
    <subcellularLocation>
        <location evidence="1 11 13">Nucleus</location>
    </subcellularLocation>
</comment>
<dbReference type="PANTHER" id="PTHR12628:SF17">
    <property type="entry name" value="PATHOGENESIS-RELATED HOMEODOMAIN PROTEIN"/>
    <property type="match status" value="1"/>
</dbReference>
<feature type="compositionally biased region" description="Acidic residues" evidence="14">
    <location>
        <begin position="314"/>
        <end position="325"/>
    </location>
</feature>
<protein>
    <recommendedName>
        <fullName evidence="19">PHD-type domain-containing protein</fullName>
    </recommendedName>
</protein>
<feature type="compositionally biased region" description="Basic and acidic residues" evidence="14">
    <location>
        <begin position="792"/>
        <end position="802"/>
    </location>
</feature>
<dbReference type="InterPro" id="IPR001356">
    <property type="entry name" value="HD"/>
</dbReference>
<evidence type="ECO:0000256" key="6">
    <source>
        <dbReference type="ARBA" id="ARBA00023015"/>
    </source>
</evidence>
<feature type="region of interest" description="Disordered" evidence="14">
    <location>
        <begin position="532"/>
        <end position="616"/>
    </location>
</feature>
<evidence type="ECO:0000256" key="9">
    <source>
        <dbReference type="ARBA" id="ARBA00023163"/>
    </source>
</evidence>
<dbReference type="Pfam" id="PF00046">
    <property type="entry name" value="Homeodomain"/>
    <property type="match status" value="1"/>
</dbReference>
<dbReference type="Proteomes" id="UP000823674">
    <property type="component" value="Chromosome A01"/>
</dbReference>
<evidence type="ECO:0008006" key="19">
    <source>
        <dbReference type="Google" id="ProtNLM"/>
    </source>
</evidence>
<keyword evidence="9" id="KW-0804">Transcription</keyword>
<dbReference type="CDD" id="cd15504">
    <property type="entry name" value="PHD_PRHA_like"/>
    <property type="match status" value="1"/>
</dbReference>
<keyword evidence="8 11" id="KW-0371">Homeobox</keyword>
<feature type="compositionally biased region" description="Basic residues" evidence="14">
    <location>
        <begin position="76"/>
        <end position="88"/>
    </location>
</feature>
<evidence type="ECO:0000256" key="13">
    <source>
        <dbReference type="RuleBase" id="RU000682"/>
    </source>
</evidence>
<dbReference type="PROSITE" id="PS01359">
    <property type="entry name" value="ZF_PHD_1"/>
    <property type="match status" value="1"/>
</dbReference>
<dbReference type="EMBL" id="JADBGQ010000001">
    <property type="protein sequence ID" value="KAG5413150.1"/>
    <property type="molecule type" value="Genomic_DNA"/>
</dbReference>
<keyword evidence="10 11" id="KW-0539">Nucleus</keyword>
<dbReference type="CDD" id="cd00086">
    <property type="entry name" value="homeodomain"/>
    <property type="match status" value="1"/>
</dbReference>
<keyword evidence="5" id="KW-0862">Zinc</keyword>
<evidence type="ECO:0000256" key="1">
    <source>
        <dbReference type="ARBA" id="ARBA00004123"/>
    </source>
</evidence>
<feature type="region of interest" description="Disordered" evidence="14">
    <location>
        <begin position="407"/>
        <end position="474"/>
    </location>
</feature>
<dbReference type="InterPro" id="IPR011011">
    <property type="entry name" value="Znf_FYVE_PHD"/>
</dbReference>
<evidence type="ECO:0000256" key="7">
    <source>
        <dbReference type="ARBA" id="ARBA00023125"/>
    </source>
</evidence>
<evidence type="ECO:0000313" key="18">
    <source>
        <dbReference type="Proteomes" id="UP000823674"/>
    </source>
</evidence>
<evidence type="ECO:0000256" key="11">
    <source>
        <dbReference type="PROSITE-ProRule" id="PRU00108"/>
    </source>
</evidence>
<evidence type="ECO:0000256" key="8">
    <source>
        <dbReference type="ARBA" id="ARBA00023155"/>
    </source>
</evidence>
<dbReference type="PROSITE" id="PS50071">
    <property type="entry name" value="HOMEOBOX_2"/>
    <property type="match status" value="1"/>
</dbReference>
<proteinExistence type="inferred from homology"/>
<gene>
    <name evidence="17" type="primary">A01g501050.1_BraROA</name>
    <name evidence="17" type="ORF">IGI04_000717</name>
</gene>
<dbReference type="InterPro" id="IPR019787">
    <property type="entry name" value="Znf_PHD-finger"/>
</dbReference>
<evidence type="ECO:0000256" key="10">
    <source>
        <dbReference type="ARBA" id="ARBA00023242"/>
    </source>
</evidence>
<dbReference type="SMART" id="SM00249">
    <property type="entry name" value="PHD"/>
    <property type="match status" value="1"/>
</dbReference>
<keyword evidence="7 11" id="KW-0238">DNA-binding</keyword>
<dbReference type="Gene3D" id="3.30.40.10">
    <property type="entry name" value="Zinc/RING finger domain, C3HC4 (zinc finger)"/>
    <property type="match status" value="1"/>
</dbReference>
<keyword evidence="4 12" id="KW-0863">Zinc-finger</keyword>
<keyword evidence="6" id="KW-0805">Transcription regulation</keyword>
<dbReference type="PROSITE" id="PS50016">
    <property type="entry name" value="ZF_PHD_2"/>
    <property type="match status" value="1"/>
</dbReference>
<comment type="caution">
    <text evidence="17">The sequence shown here is derived from an EMBL/GenBank/DDBJ whole genome shotgun (WGS) entry which is preliminary data.</text>
</comment>
<sequence>MKKSVTKGRIEKETDKACVSVEKAESTLLSSLVKKGKQTSNKRKYTKRKSEEEISSKSNKRKYSRCNEEEEEEKGKKTRKRKRKRQQKGNKVEEEEVDEALRLQRRTRYLLIKMKMQQNLIDAYAAEGWKGQSREKIRPDKELERARKHIFDCKLGLRDAIHQLDLLSSVGRMEEKVMAPDGSIHHDHVSKSLFYFTINMFKLLTMVPTNLQIFCAECNSREAFPDNDIILCDGTCNRAFHQKCLDPPLETESIPPGDQGWFCKFCDCKIEIIDAMNAQIGTQFSVDSNWQDIFNEEASLPVGCEATLNKEADWPSDDSEDGDYDPETKDKSSSKSDSGGGGGDNDGESVSSSSVSLASDGVALSTGSWEGGNMVDSEETSNEETVCGPRQRKTVDYTKLYHEMFGKDAVLQEQGSEDEDWGPSDRRKRKKESDGASTLVAVCENSKKDQDVKETPEQTQHSERDSVSVEGKVGKRPMFRIPRAAVEKLRQVFVENELPSKAVRDSLSKELSLDPEKVSKWFKNARYMALRNRKTESMKQPEGSKAGSGDSGPEAVLVEKNTERNETRCIVDESVMEENTETNETQGSVDETTKDKNTGANENHETLDQTVTEENTVTNEVQDTLDEPVMEENSGTNEFQDTLDGTVMEENTEAPKIQDTLVETFMEKNSETNEIQDPTDETVMEYTETKEVQDTVDVENNSETNEMQGTMEINEIHDDTMDETVPLRYDDFTDQTTVSACNDKQEETEDANDSFPTPPEDESQQYLEQKDSSFALVPHEELTSEMSVETPIEDKEAESQLKEEEELEALMEVLCRAENKLMDVTHRLERFRTPKGRKKLSKSSSCLSEEDYVVYVPTAEIKVKR</sequence>
<feature type="region of interest" description="Disordered" evidence="14">
    <location>
        <begin position="32"/>
        <end position="98"/>
    </location>
</feature>
<feature type="domain" description="PHD-type" evidence="15">
    <location>
        <begin position="212"/>
        <end position="269"/>
    </location>
</feature>
<dbReference type="InterPro" id="IPR019786">
    <property type="entry name" value="Zinc_finger_PHD-type_CS"/>
</dbReference>
<feature type="DNA-binding region" description="Homeobox" evidence="11">
    <location>
        <begin position="474"/>
        <end position="533"/>
    </location>
</feature>
<feature type="compositionally biased region" description="Basic and acidic residues" evidence="14">
    <location>
        <begin position="445"/>
        <end position="467"/>
    </location>
</feature>
<comment type="similarity">
    <text evidence="2">Belongs to the PHD-associated homeobox family.</text>
</comment>
<keyword evidence="3" id="KW-0479">Metal-binding</keyword>
<dbReference type="InterPro" id="IPR045876">
    <property type="entry name" value="PRHA-like_PHD-finger"/>
</dbReference>
<feature type="compositionally biased region" description="Basic and acidic residues" evidence="14">
    <location>
        <begin position="560"/>
        <end position="571"/>
    </location>
</feature>
<dbReference type="SUPFAM" id="SSF46689">
    <property type="entry name" value="Homeodomain-like"/>
    <property type="match status" value="1"/>
</dbReference>
<evidence type="ECO:0000256" key="4">
    <source>
        <dbReference type="ARBA" id="ARBA00022771"/>
    </source>
</evidence>
<evidence type="ECO:0000259" key="15">
    <source>
        <dbReference type="PROSITE" id="PS50016"/>
    </source>
</evidence>
<name>A0ABQ7NQK4_BRACM</name>
<evidence type="ECO:0000256" key="5">
    <source>
        <dbReference type="ARBA" id="ARBA00022833"/>
    </source>
</evidence>
<evidence type="ECO:0000313" key="17">
    <source>
        <dbReference type="EMBL" id="KAG5413150.1"/>
    </source>
</evidence>
<dbReference type="InterPro" id="IPR001965">
    <property type="entry name" value="Znf_PHD"/>
</dbReference>
<accession>A0ABQ7NQK4</accession>